<dbReference type="GeneID" id="63766688"/>
<proteinExistence type="predicted"/>
<evidence type="ECO:0000256" key="1">
    <source>
        <dbReference type="SAM" id="MobiDB-lite"/>
    </source>
</evidence>
<dbReference type="Proteomes" id="UP000184356">
    <property type="component" value="Unassembled WGS sequence"/>
</dbReference>
<dbReference type="RefSeq" id="XP_040695855.1">
    <property type="nucleotide sequence ID" value="XM_040850615.1"/>
</dbReference>
<dbReference type="EMBL" id="KV878606">
    <property type="protein sequence ID" value="OJJ52049.1"/>
    <property type="molecule type" value="Genomic_DNA"/>
</dbReference>
<name>A0A1L9SY05_9EURO</name>
<protein>
    <submittedName>
        <fullName evidence="2">Uncharacterized protein</fullName>
    </submittedName>
</protein>
<gene>
    <name evidence="2" type="ORF">ASPSYDRAFT_719616</name>
</gene>
<dbReference type="AlphaFoldDB" id="A0A1L9SY05"/>
<organism evidence="2 3">
    <name type="scientific">Aspergillus sydowii CBS 593.65</name>
    <dbReference type="NCBI Taxonomy" id="1036612"/>
    <lineage>
        <taxon>Eukaryota</taxon>
        <taxon>Fungi</taxon>
        <taxon>Dikarya</taxon>
        <taxon>Ascomycota</taxon>
        <taxon>Pezizomycotina</taxon>
        <taxon>Eurotiomycetes</taxon>
        <taxon>Eurotiomycetidae</taxon>
        <taxon>Eurotiales</taxon>
        <taxon>Aspergillaceae</taxon>
        <taxon>Aspergillus</taxon>
        <taxon>Aspergillus subgen. Nidulantes</taxon>
    </lineage>
</organism>
<sequence length="117" mass="13210">MSASEPEECTGTRRPPATPRTVVEVELNEGIAYFKEYLGILRQGRSLLFSARFLDGSSGSVSCPPYPVSATCLPEARQLYLQTKLAFAKSLMSAEEWKGLERRYGVNRRSYFQFVFD</sequence>
<accession>A0A1L9SY05</accession>
<feature type="region of interest" description="Disordered" evidence="1">
    <location>
        <begin position="1"/>
        <end position="20"/>
    </location>
</feature>
<reference evidence="3" key="1">
    <citation type="journal article" date="2017" name="Genome Biol.">
        <title>Comparative genomics reveals high biological diversity and specific adaptations in the industrially and medically important fungal genus Aspergillus.</title>
        <authorList>
            <person name="de Vries R.P."/>
            <person name="Riley R."/>
            <person name="Wiebenga A."/>
            <person name="Aguilar-Osorio G."/>
            <person name="Amillis S."/>
            <person name="Uchima C.A."/>
            <person name="Anderluh G."/>
            <person name="Asadollahi M."/>
            <person name="Askin M."/>
            <person name="Barry K."/>
            <person name="Battaglia E."/>
            <person name="Bayram O."/>
            <person name="Benocci T."/>
            <person name="Braus-Stromeyer S.A."/>
            <person name="Caldana C."/>
            <person name="Canovas D."/>
            <person name="Cerqueira G.C."/>
            <person name="Chen F."/>
            <person name="Chen W."/>
            <person name="Choi C."/>
            <person name="Clum A."/>
            <person name="Dos Santos R.A."/>
            <person name="Damasio A.R."/>
            <person name="Diallinas G."/>
            <person name="Emri T."/>
            <person name="Fekete E."/>
            <person name="Flipphi M."/>
            <person name="Freyberg S."/>
            <person name="Gallo A."/>
            <person name="Gournas C."/>
            <person name="Habgood R."/>
            <person name="Hainaut M."/>
            <person name="Harispe M.L."/>
            <person name="Henrissat B."/>
            <person name="Hilden K.S."/>
            <person name="Hope R."/>
            <person name="Hossain A."/>
            <person name="Karabika E."/>
            <person name="Karaffa L."/>
            <person name="Karanyi Z."/>
            <person name="Krasevec N."/>
            <person name="Kuo A."/>
            <person name="Kusch H."/>
            <person name="LaButti K."/>
            <person name="Lagendijk E.L."/>
            <person name="Lapidus A."/>
            <person name="Levasseur A."/>
            <person name="Lindquist E."/>
            <person name="Lipzen A."/>
            <person name="Logrieco A.F."/>
            <person name="MacCabe A."/>
            <person name="Maekelae M.R."/>
            <person name="Malavazi I."/>
            <person name="Melin P."/>
            <person name="Meyer V."/>
            <person name="Mielnichuk N."/>
            <person name="Miskei M."/>
            <person name="Molnar A.P."/>
            <person name="Mule G."/>
            <person name="Ngan C.Y."/>
            <person name="Orejas M."/>
            <person name="Orosz E."/>
            <person name="Ouedraogo J.P."/>
            <person name="Overkamp K.M."/>
            <person name="Park H.-S."/>
            <person name="Perrone G."/>
            <person name="Piumi F."/>
            <person name="Punt P.J."/>
            <person name="Ram A.F."/>
            <person name="Ramon A."/>
            <person name="Rauscher S."/>
            <person name="Record E."/>
            <person name="Riano-Pachon D.M."/>
            <person name="Robert V."/>
            <person name="Roehrig J."/>
            <person name="Ruller R."/>
            <person name="Salamov A."/>
            <person name="Salih N.S."/>
            <person name="Samson R.A."/>
            <person name="Sandor E."/>
            <person name="Sanguinetti M."/>
            <person name="Schuetze T."/>
            <person name="Sepcic K."/>
            <person name="Shelest E."/>
            <person name="Sherlock G."/>
            <person name="Sophianopoulou V."/>
            <person name="Squina F.M."/>
            <person name="Sun H."/>
            <person name="Susca A."/>
            <person name="Todd R.B."/>
            <person name="Tsang A."/>
            <person name="Unkles S.E."/>
            <person name="van de Wiele N."/>
            <person name="van Rossen-Uffink D."/>
            <person name="Oliveira J.V."/>
            <person name="Vesth T.C."/>
            <person name="Visser J."/>
            <person name="Yu J.-H."/>
            <person name="Zhou M."/>
            <person name="Andersen M.R."/>
            <person name="Archer D.B."/>
            <person name="Baker S.E."/>
            <person name="Benoit I."/>
            <person name="Brakhage A.A."/>
            <person name="Braus G.H."/>
            <person name="Fischer R."/>
            <person name="Frisvad J.C."/>
            <person name="Goldman G.H."/>
            <person name="Houbraken J."/>
            <person name="Oakley B."/>
            <person name="Pocsi I."/>
            <person name="Scazzocchio C."/>
            <person name="Seiboth B."/>
            <person name="vanKuyk P.A."/>
            <person name="Wortman J."/>
            <person name="Dyer P.S."/>
            <person name="Grigoriev I.V."/>
        </authorList>
    </citation>
    <scope>NUCLEOTIDE SEQUENCE [LARGE SCALE GENOMIC DNA]</scope>
    <source>
        <strain evidence="3">CBS 593.65</strain>
    </source>
</reference>
<evidence type="ECO:0000313" key="2">
    <source>
        <dbReference type="EMBL" id="OJJ52049.1"/>
    </source>
</evidence>
<keyword evidence="3" id="KW-1185">Reference proteome</keyword>
<evidence type="ECO:0000313" key="3">
    <source>
        <dbReference type="Proteomes" id="UP000184356"/>
    </source>
</evidence>
<dbReference type="VEuPathDB" id="FungiDB:ASPSYDRAFT_719616"/>